<evidence type="ECO:0000313" key="6">
    <source>
        <dbReference type="EMBL" id="ATL65631.1"/>
    </source>
</evidence>
<dbReference type="Gene3D" id="1.10.357.140">
    <property type="entry name" value="UbiA prenyltransferase"/>
    <property type="match status" value="1"/>
</dbReference>
<feature type="transmembrane region" description="Helical" evidence="5">
    <location>
        <begin position="179"/>
        <end position="199"/>
    </location>
</feature>
<dbReference type="EMBL" id="CP023778">
    <property type="protein sequence ID" value="ATL65631.1"/>
    <property type="molecule type" value="Genomic_DNA"/>
</dbReference>
<dbReference type="GO" id="GO:0016020">
    <property type="term" value="C:membrane"/>
    <property type="evidence" value="ECO:0007669"/>
    <property type="project" value="UniProtKB-SubCell"/>
</dbReference>
<evidence type="ECO:0000313" key="7">
    <source>
        <dbReference type="Proteomes" id="UP000221961"/>
    </source>
</evidence>
<feature type="transmembrane region" description="Helical" evidence="5">
    <location>
        <begin position="280"/>
        <end position="298"/>
    </location>
</feature>
<dbReference type="InterPro" id="IPR050475">
    <property type="entry name" value="Prenyltransferase_related"/>
</dbReference>
<evidence type="ECO:0008006" key="8">
    <source>
        <dbReference type="Google" id="ProtNLM"/>
    </source>
</evidence>
<feature type="transmembrane region" description="Helical" evidence="5">
    <location>
        <begin position="121"/>
        <end position="145"/>
    </location>
</feature>
<organism evidence="6 7">
    <name type="scientific">Nocardia terpenica</name>
    <dbReference type="NCBI Taxonomy" id="455432"/>
    <lineage>
        <taxon>Bacteria</taxon>
        <taxon>Bacillati</taxon>
        <taxon>Actinomycetota</taxon>
        <taxon>Actinomycetes</taxon>
        <taxon>Mycobacteriales</taxon>
        <taxon>Nocardiaceae</taxon>
        <taxon>Nocardia</taxon>
    </lineage>
</organism>
<evidence type="ECO:0000256" key="5">
    <source>
        <dbReference type="SAM" id="Phobius"/>
    </source>
</evidence>
<evidence type="ECO:0000256" key="1">
    <source>
        <dbReference type="ARBA" id="ARBA00004141"/>
    </source>
</evidence>
<keyword evidence="4 5" id="KW-0472">Membrane</keyword>
<reference evidence="6 7" key="1">
    <citation type="submission" date="2017-10" db="EMBL/GenBank/DDBJ databases">
        <title>Comparative genomics between pathogenic Norcardia.</title>
        <authorList>
            <person name="Zeng L."/>
        </authorList>
    </citation>
    <scope>NUCLEOTIDE SEQUENCE [LARGE SCALE GENOMIC DNA]</scope>
    <source>
        <strain evidence="6 7">NC_YFY_NT001</strain>
    </source>
</reference>
<dbReference type="RefSeq" id="WP_098692903.1">
    <property type="nucleotide sequence ID" value="NZ_CP023778.1"/>
</dbReference>
<sequence>MPFRTPRLPHMMNIRQPLTAITLCDMQMGIAPTRVTPERTSITTILSLPIDFLRESRISVQVIFLIRFCTAAALGASVLDARLLAAGVAWLLATVAAYVFNGVMDVAEDRANGSTRPISRGALPVPVAAAGVLVAAALSLTIATIVDPTGLLPLLLMAHLACGYAYSGPPFYGKQRGSTAALLVLGMGALTYAAGWRLGGPGGGLSVLVLGAAMSLWMAGVGALAKDLPDAEGDAVGGRRTPVIVWGATRVRLMVAVNALLIGAGYLTAALTFAPMLVPSAITLLLGGAVVGILAATSRRATTRSGLRQPYRAFMVTQYAVHIVVLGTLLIGL</sequence>
<gene>
    <name evidence="6" type="ORF">CRH09_04795</name>
</gene>
<proteinExistence type="predicted"/>
<dbReference type="GeneID" id="88356752"/>
<evidence type="ECO:0000256" key="2">
    <source>
        <dbReference type="ARBA" id="ARBA00022692"/>
    </source>
</evidence>
<dbReference type="GO" id="GO:0016765">
    <property type="term" value="F:transferase activity, transferring alkyl or aryl (other than methyl) groups"/>
    <property type="evidence" value="ECO:0007669"/>
    <property type="project" value="InterPro"/>
</dbReference>
<dbReference type="PANTHER" id="PTHR42723:SF1">
    <property type="entry name" value="CHLOROPHYLL SYNTHASE, CHLOROPLASTIC"/>
    <property type="match status" value="1"/>
</dbReference>
<dbReference type="AlphaFoldDB" id="A0A291RDF7"/>
<dbReference type="InterPro" id="IPR044878">
    <property type="entry name" value="UbiA_sf"/>
</dbReference>
<feature type="transmembrane region" description="Helical" evidence="5">
    <location>
        <begin position="310"/>
        <end position="331"/>
    </location>
</feature>
<dbReference type="InterPro" id="IPR000537">
    <property type="entry name" value="UbiA_prenyltransferase"/>
</dbReference>
<accession>A0A291RDF7</accession>
<keyword evidence="2 5" id="KW-0812">Transmembrane</keyword>
<feature type="transmembrane region" description="Helical" evidence="5">
    <location>
        <begin position="83"/>
        <end position="100"/>
    </location>
</feature>
<name>A0A291RDF7_9NOCA</name>
<comment type="subcellular location">
    <subcellularLocation>
        <location evidence="1">Membrane</location>
        <topology evidence="1">Multi-pass membrane protein</topology>
    </subcellularLocation>
</comment>
<feature type="transmembrane region" description="Helical" evidence="5">
    <location>
        <begin position="205"/>
        <end position="225"/>
    </location>
</feature>
<protein>
    <recommendedName>
        <fullName evidence="8">Homogenitisate phytyltransferase</fullName>
    </recommendedName>
</protein>
<evidence type="ECO:0000256" key="3">
    <source>
        <dbReference type="ARBA" id="ARBA00022989"/>
    </source>
</evidence>
<dbReference type="Pfam" id="PF01040">
    <property type="entry name" value="UbiA"/>
    <property type="match status" value="1"/>
</dbReference>
<feature type="transmembrane region" description="Helical" evidence="5">
    <location>
        <begin position="253"/>
        <end position="274"/>
    </location>
</feature>
<dbReference type="Proteomes" id="UP000221961">
    <property type="component" value="Chromosome"/>
</dbReference>
<dbReference type="PANTHER" id="PTHR42723">
    <property type="entry name" value="CHLOROPHYLL SYNTHASE"/>
    <property type="match status" value="1"/>
</dbReference>
<keyword evidence="3 5" id="KW-1133">Transmembrane helix</keyword>
<evidence type="ECO:0000256" key="4">
    <source>
        <dbReference type="ARBA" id="ARBA00023136"/>
    </source>
</evidence>
<feature type="transmembrane region" description="Helical" evidence="5">
    <location>
        <begin position="151"/>
        <end position="167"/>
    </location>
</feature>
<dbReference type="KEGG" id="ntp:CRH09_04795"/>